<evidence type="ECO:0000313" key="2">
    <source>
        <dbReference type="EMBL" id="TMQ48326.1"/>
    </source>
</evidence>
<keyword evidence="1" id="KW-0812">Transmembrane</keyword>
<dbReference type="Proteomes" id="UP000316292">
    <property type="component" value="Unassembled WGS sequence"/>
</dbReference>
<organism evidence="3 5">
    <name type="scientific">Eiseniibacteriota bacterium</name>
    <dbReference type="NCBI Taxonomy" id="2212470"/>
    <lineage>
        <taxon>Bacteria</taxon>
        <taxon>Candidatus Eiseniibacteriota</taxon>
    </lineage>
</organism>
<name>A0A538T935_UNCEI</name>
<keyword evidence="1" id="KW-1133">Transmembrane helix</keyword>
<dbReference type="Proteomes" id="UP000320913">
    <property type="component" value="Unassembled WGS sequence"/>
</dbReference>
<evidence type="ECO:0000313" key="5">
    <source>
        <dbReference type="Proteomes" id="UP000320913"/>
    </source>
</evidence>
<comment type="caution">
    <text evidence="3">The sequence shown here is derived from an EMBL/GenBank/DDBJ whole genome shotgun (WGS) entry which is preliminary data.</text>
</comment>
<evidence type="ECO:0000313" key="4">
    <source>
        <dbReference type="Proteomes" id="UP000316292"/>
    </source>
</evidence>
<dbReference type="AlphaFoldDB" id="A0A538T935"/>
<protein>
    <recommendedName>
        <fullName evidence="6">DUF3185 domain-containing protein</fullName>
    </recommendedName>
</protein>
<reference evidence="4 5" key="1">
    <citation type="journal article" date="2019" name="Nat. Microbiol.">
        <title>Mediterranean grassland soil C-N compound turnover is dependent on rainfall and depth, and is mediated by genomically divergent microorganisms.</title>
        <authorList>
            <person name="Diamond S."/>
            <person name="Andeer P.F."/>
            <person name="Li Z."/>
            <person name="Crits-Christoph A."/>
            <person name="Burstein D."/>
            <person name="Anantharaman K."/>
            <person name="Lane K.R."/>
            <person name="Thomas B.C."/>
            <person name="Pan C."/>
            <person name="Northen T.R."/>
            <person name="Banfield J.F."/>
        </authorList>
    </citation>
    <scope>NUCLEOTIDE SEQUENCE [LARGE SCALE GENOMIC DNA]</scope>
    <source>
        <strain evidence="2">WS_1</strain>
        <strain evidence="3">WS_5</strain>
    </source>
</reference>
<proteinExistence type="predicted"/>
<gene>
    <name evidence="2" type="ORF">E6K71_07485</name>
    <name evidence="3" type="ORF">E6K75_03325</name>
</gene>
<keyword evidence="1" id="KW-0472">Membrane</keyword>
<dbReference type="EMBL" id="VBOV01000086">
    <property type="protein sequence ID" value="TMQ60129.1"/>
    <property type="molecule type" value="Genomic_DNA"/>
</dbReference>
<accession>A0A538T935</accession>
<evidence type="ECO:0008006" key="6">
    <source>
        <dbReference type="Google" id="ProtNLM"/>
    </source>
</evidence>
<evidence type="ECO:0000313" key="3">
    <source>
        <dbReference type="EMBL" id="TMQ60129.1"/>
    </source>
</evidence>
<sequence>MKPLGLALVVFGIAAIVFGVVGYERQTANIDLGGIKATATEHRTTPWATVAGIVSLVAGAAVVVSSSKRQT</sequence>
<evidence type="ECO:0000256" key="1">
    <source>
        <dbReference type="SAM" id="Phobius"/>
    </source>
</evidence>
<dbReference type="EMBL" id="VBOR01000079">
    <property type="protein sequence ID" value="TMQ48326.1"/>
    <property type="molecule type" value="Genomic_DNA"/>
</dbReference>
<feature type="transmembrane region" description="Helical" evidence="1">
    <location>
        <begin position="46"/>
        <end position="65"/>
    </location>
</feature>